<proteinExistence type="predicted"/>
<dbReference type="Proteomes" id="UP001234989">
    <property type="component" value="Chromosome 1"/>
</dbReference>
<dbReference type="EMBL" id="CP133612">
    <property type="protein sequence ID" value="WMV08145.1"/>
    <property type="molecule type" value="Genomic_DNA"/>
</dbReference>
<dbReference type="PANTHER" id="PTHR46148:SF60">
    <property type="entry name" value="CHROMO DOMAIN-CONTAINING PROTEIN"/>
    <property type="match status" value="1"/>
</dbReference>
<dbReference type="Pfam" id="PF24626">
    <property type="entry name" value="SH3_Tf2-1"/>
    <property type="match status" value="1"/>
</dbReference>
<name>A0AAF0PS14_SOLVR</name>
<dbReference type="PANTHER" id="PTHR46148">
    <property type="entry name" value="CHROMO DOMAIN-CONTAINING PROTEIN"/>
    <property type="match status" value="1"/>
</dbReference>
<feature type="domain" description="Tf2-1-like SH3-like" evidence="1">
    <location>
        <begin position="82"/>
        <end position="134"/>
    </location>
</feature>
<dbReference type="InterPro" id="IPR056924">
    <property type="entry name" value="SH3_Tf2-1"/>
</dbReference>
<sequence>VLHKAYNSDLIEFNSIWDDHLPLIEFSYSSSYHSSVQMAPYESLYKHRCRSLVGWFEVCETTLIGPDSIHEAMEKVSSIKGVMRFGKKRKLGPKYVGPYRILTRVGKVAYKLQLPAELVAIHPVFLISLLNKCVGDPASIVPLESLAVNDSLIYEEVQVEILDR</sequence>
<evidence type="ECO:0000259" key="1">
    <source>
        <dbReference type="Pfam" id="PF24626"/>
    </source>
</evidence>
<protein>
    <recommendedName>
        <fullName evidence="1">Tf2-1-like SH3-like domain-containing protein</fullName>
    </recommendedName>
</protein>
<organism evidence="2 3">
    <name type="scientific">Solanum verrucosum</name>
    <dbReference type="NCBI Taxonomy" id="315347"/>
    <lineage>
        <taxon>Eukaryota</taxon>
        <taxon>Viridiplantae</taxon>
        <taxon>Streptophyta</taxon>
        <taxon>Embryophyta</taxon>
        <taxon>Tracheophyta</taxon>
        <taxon>Spermatophyta</taxon>
        <taxon>Magnoliopsida</taxon>
        <taxon>eudicotyledons</taxon>
        <taxon>Gunneridae</taxon>
        <taxon>Pentapetalae</taxon>
        <taxon>asterids</taxon>
        <taxon>lamiids</taxon>
        <taxon>Solanales</taxon>
        <taxon>Solanaceae</taxon>
        <taxon>Solanoideae</taxon>
        <taxon>Solaneae</taxon>
        <taxon>Solanum</taxon>
    </lineage>
</organism>
<evidence type="ECO:0000313" key="2">
    <source>
        <dbReference type="EMBL" id="WMV08145.1"/>
    </source>
</evidence>
<reference evidence="2" key="1">
    <citation type="submission" date="2023-08" db="EMBL/GenBank/DDBJ databases">
        <title>A de novo genome assembly of Solanum verrucosum Schlechtendal, a Mexican diploid species geographically isolated from the other diploid A-genome species in potato relatives.</title>
        <authorList>
            <person name="Hosaka K."/>
        </authorList>
    </citation>
    <scope>NUCLEOTIDE SEQUENCE</scope>
    <source>
        <tissue evidence="2">Young leaves</tissue>
    </source>
</reference>
<evidence type="ECO:0000313" key="3">
    <source>
        <dbReference type="Proteomes" id="UP001234989"/>
    </source>
</evidence>
<accession>A0AAF0PS14</accession>
<dbReference type="AlphaFoldDB" id="A0AAF0PS14"/>
<feature type="non-terminal residue" evidence="2">
    <location>
        <position position="1"/>
    </location>
</feature>
<gene>
    <name evidence="2" type="ORF">MTR67_001530</name>
</gene>
<keyword evidence="3" id="KW-1185">Reference proteome</keyword>